<dbReference type="CDD" id="cd00082">
    <property type="entry name" value="HisKA"/>
    <property type="match status" value="1"/>
</dbReference>
<reference evidence="6 7" key="1">
    <citation type="submission" date="2017-01" db="EMBL/GenBank/DDBJ databases">
        <authorList>
            <person name="Mah S.A."/>
            <person name="Swanson W.J."/>
            <person name="Moy G.W."/>
            <person name="Vacquier V.D."/>
        </authorList>
    </citation>
    <scope>NUCLEOTIDE SEQUENCE [LARGE SCALE GENOMIC DNA]</scope>
    <source>
        <strain evidence="6 7">RU36E</strain>
    </source>
</reference>
<dbReference type="Proteomes" id="UP000185841">
    <property type="component" value="Unassembled WGS sequence"/>
</dbReference>
<organism evidence="6 7">
    <name type="scientific">Aquipseudomonas alcaligenes</name>
    <name type="common">Pseudomonas alcaligenes</name>
    <dbReference type="NCBI Taxonomy" id="43263"/>
    <lineage>
        <taxon>Bacteria</taxon>
        <taxon>Pseudomonadati</taxon>
        <taxon>Pseudomonadota</taxon>
        <taxon>Gammaproteobacteria</taxon>
        <taxon>Pseudomonadales</taxon>
        <taxon>Pseudomonadaceae</taxon>
        <taxon>Aquipseudomonas</taxon>
    </lineage>
</organism>
<gene>
    <name evidence="6" type="ORF">SAMN05878282_107222</name>
</gene>
<dbReference type="PANTHER" id="PTHR43065">
    <property type="entry name" value="SENSOR HISTIDINE KINASE"/>
    <property type="match status" value="1"/>
</dbReference>
<keyword evidence="4" id="KW-0472">Membrane</keyword>
<evidence type="ECO:0000313" key="6">
    <source>
        <dbReference type="EMBL" id="SIQ75123.1"/>
    </source>
</evidence>
<dbReference type="EC" id="2.7.13.3" evidence="2"/>
<dbReference type="AlphaFoldDB" id="A0A1N6VB60"/>
<dbReference type="SMART" id="SM00387">
    <property type="entry name" value="HATPase_c"/>
    <property type="match status" value="1"/>
</dbReference>
<accession>A0A1N6VB60</accession>
<evidence type="ECO:0000256" key="1">
    <source>
        <dbReference type="ARBA" id="ARBA00000085"/>
    </source>
</evidence>
<dbReference type="SUPFAM" id="SSF47384">
    <property type="entry name" value="Homodimeric domain of signal transducing histidine kinase"/>
    <property type="match status" value="1"/>
</dbReference>
<dbReference type="InterPro" id="IPR036890">
    <property type="entry name" value="HATPase_C_sf"/>
</dbReference>
<evidence type="ECO:0000256" key="3">
    <source>
        <dbReference type="ARBA" id="ARBA00022553"/>
    </source>
</evidence>
<comment type="catalytic activity">
    <reaction evidence="1">
        <text>ATP + protein L-histidine = ADP + protein N-phospho-L-histidine.</text>
        <dbReference type="EC" id="2.7.13.3"/>
    </reaction>
</comment>
<dbReference type="SUPFAM" id="SSF55874">
    <property type="entry name" value="ATPase domain of HSP90 chaperone/DNA topoisomerase II/histidine kinase"/>
    <property type="match status" value="1"/>
</dbReference>
<dbReference type="InterPro" id="IPR036097">
    <property type="entry name" value="HisK_dim/P_sf"/>
</dbReference>
<feature type="transmembrane region" description="Helical" evidence="4">
    <location>
        <begin position="161"/>
        <end position="185"/>
    </location>
</feature>
<keyword evidence="6" id="KW-0418">Kinase</keyword>
<dbReference type="PANTHER" id="PTHR43065:SF42">
    <property type="entry name" value="TWO-COMPONENT SENSOR PPRA"/>
    <property type="match status" value="1"/>
</dbReference>
<dbReference type="PRINTS" id="PR00344">
    <property type="entry name" value="BCTRLSENSOR"/>
</dbReference>
<evidence type="ECO:0000259" key="5">
    <source>
        <dbReference type="PROSITE" id="PS50109"/>
    </source>
</evidence>
<dbReference type="InterPro" id="IPR004358">
    <property type="entry name" value="Sig_transdc_His_kin-like_C"/>
</dbReference>
<sequence>MSVHSPQALLSLSGRLIRSTLLLVGILGLLLSALQIGFDLRRTAKLPDEDMEALIGLTREPATAILFSLDRDLAAELLSGTLKQPAISRSRLMISDSEPLAVRERALSAGALRGFSDWLFGAVRHYSWPLRSETATGVELLGTLEVDVDTYYYGRVFLERALITLLLTLLYALLLSACLLAVFHLQVSRPLISVIRSIAGVDVEQAEKARLHEPRGHADSEIGLLVRLTNEHLQTIGNTLEQLRLAEVGLKRYSDELESRVTERTRELSESVAQLQAAQSQLIESEKLAALGGLVAGVAHEVNTPLGIAVTASSVLSEALDELGRQFAEQTLSSESFQQLLGQAVDGNVMLFNNIKRAAKLISDFKQTAVDQVSEARSDFQVQQVLAALIASLHPETRKVPVEPLLACPPDLQMNSLPGVLTQVVANLIINSVRHAFSLEISAQIRIEVREQADQVVLEYRDNGVGVPANLQERIFEPFFTTKRGSGGSGLGLNIVYNLVTRKLGGRLEFRSAPGEGVHFVLYLPRDLPVLAERKD</sequence>
<dbReference type="Gene3D" id="3.30.565.10">
    <property type="entry name" value="Histidine kinase-like ATPase, C-terminal domain"/>
    <property type="match status" value="1"/>
</dbReference>
<feature type="transmembrane region" description="Helical" evidence="4">
    <location>
        <begin position="20"/>
        <end position="38"/>
    </location>
</feature>
<evidence type="ECO:0000313" key="7">
    <source>
        <dbReference type="Proteomes" id="UP000185841"/>
    </source>
</evidence>
<proteinExistence type="predicted"/>
<dbReference type="GO" id="GO:0000155">
    <property type="term" value="F:phosphorelay sensor kinase activity"/>
    <property type="evidence" value="ECO:0007669"/>
    <property type="project" value="InterPro"/>
</dbReference>
<dbReference type="CDD" id="cd00075">
    <property type="entry name" value="HATPase"/>
    <property type="match status" value="1"/>
</dbReference>
<dbReference type="RefSeq" id="WP_217695044.1">
    <property type="nucleotide sequence ID" value="NZ_FTMP01000007.1"/>
</dbReference>
<dbReference type="PROSITE" id="PS50109">
    <property type="entry name" value="HIS_KIN"/>
    <property type="match status" value="1"/>
</dbReference>
<evidence type="ECO:0000256" key="2">
    <source>
        <dbReference type="ARBA" id="ARBA00012438"/>
    </source>
</evidence>
<dbReference type="InterPro" id="IPR003661">
    <property type="entry name" value="HisK_dim/P_dom"/>
</dbReference>
<keyword evidence="3" id="KW-0597">Phosphoprotein</keyword>
<keyword evidence="4" id="KW-1133">Transmembrane helix</keyword>
<dbReference type="Pfam" id="PF02518">
    <property type="entry name" value="HATPase_c"/>
    <property type="match status" value="1"/>
</dbReference>
<dbReference type="EMBL" id="FTMP01000007">
    <property type="protein sequence ID" value="SIQ75123.1"/>
    <property type="molecule type" value="Genomic_DNA"/>
</dbReference>
<dbReference type="Gene3D" id="1.10.287.130">
    <property type="match status" value="1"/>
</dbReference>
<dbReference type="InterPro" id="IPR005467">
    <property type="entry name" value="His_kinase_dom"/>
</dbReference>
<evidence type="ECO:0000256" key="4">
    <source>
        <dbReference type="SAM" id="Phobius"/>
    </source>
</evidence>
<feature type="domain" description="Histidine kinase" evidence="5">
    <location>
        <begin position="297"/>
        <end position="528"/>
    </location>
</feature>
<dbReference type="InterPro" id="IPR003594">
    <property type="entry name" value="HATPase_dom"/>
</dbReference>
<protein>
    <recommendedName>
        <fullName evidence="2">histidine kinase</fullName>
        <ecNumber evidence="2">2.7.13.3</ecNumber>
    </recommendedName>
</protein>
<keyword evidence="6" id="KW-0808">Transferase</keyword>
<keyword evidence="4" id="KW-0812">Transmembrane</keyword>
<name>A0A1N6VB60_AQUAC</name>